<dbReference type="PRINTS" id="PR00320">
    <property type="entry name" value="GPROTEINBRPT"/>
</dbReference>
<sequence>MSTQRGAPIVLGGDPKGKNFLYCNGKCVIIRNIDDPSISDTHTDHYLFSPSGFYISSGGNWQMEFMSLCLIHWTVENLGHCHTVNKEHILKSEFTPFRGPIKDISWSADSQRMVVGEGREKFGHVFMSDTGTSVGEISGQSKPINSCDFKPTRPFRIITGSEDNTIGIFEGPPFKFKMTTTDHSGYVFVVKYSPNGELFASGGFDHKVFIYQAKDSQLIGQVGSPAHTGGVYGVAFSPDSKQLLTASGDKTCKLWDVETRQLIATFPMGNQIDDQQVSCLWQGPNLLTVSLGGFITYLDVNNPSKPLRIVKGHNKPITVMCLNEDRTQIFTGCRDGFITYLGVLLILENGRKVGSLPLDYEPSCLAINPDSGDVAVGGAMDNNTHVYGMINNCFFEKVILHHLRPVTDVKYSPDGKYLAASDGYRKVVLYSAEFYGPVNNKEWRCHSAKVNCVAWSPDSKLVVSGSLDTTLIVWSVEQPAKHLVIKNAHPKSQITRVAWLSNSSIVSTGQDSNTKIWEIAGFPQ</sequence>
<dbReference type="GO" id="GO:0030864">
    <property type="term" value="C:cortical actin cytoskeleton"/>
    <property type="evidence" value="ECO:0007669"/>
    <property type="project" value="TreeGrafter"/>
</dbReference>
<dbReference type="STRING" id="48709.A0A1D2MR58"/>
<keyword evidence="2" id="KW-0677">Repeat</keyword>
<dbReference type="GO" id="GO:0051015">
    <property type="term" value="F:actin filament binding"/>
    <property type="evidence" value="ECO:0007669"/>
    <property type="project" value="TreeGrafter"/>
</dbReference>
<evidence type="ECO:0000256" key="3">
    <source>
        <dbReference type="ARBA" id="ARBA00038366"/>
    </source>
</evidence>
<keyword evidence="6" id="KW-1185">Reference proteome</keyword>
<evidence type="ECO:0000256" key="4">
    <source>
        <dbReference type="PROSITE-ProRule" id="PRU00221"/>
    </source>
</evidence>
<dbReference type="CDD" id="cd00200">
    <property type="entry name" value="WD40"/>
    <property type="match status" value="2"/>
</dbReference>
<dbReference type="GO" id="GO:0040011">
    <property type="term" value="P:locomotion"/>
    <property type="evidence" value="ECO:0007669"/>
    <property type="project" value="TreeGrafter"/>
</dbReference>
<dbReference type="OMA" id="FMLSHRE"/>
<dbReference type="PROSITE" id="PS50294">
    <property type="entry name" value="WD_REPEATS_REGION"/>
    <property type="match status" value="2"/>
</dbReference>
<comment type="similarity">
    <text evidence="3">Belongs to the WD repeat AIP1 family.</text>
</comment>
<dbReference type="SMART" id="SM00320">
    <property type="entry name" value="WD40"/>
    <property type="match status" value="8"/>
</dbReference>
<dbReference type="AlphaFoldDB" id="A0A1D2MR58"/>
<dbReference type="OrthoDB" id="2306at2759"/>
<dbReference type="PROSITE" id="PS50082">
    <property type="entry name" value="WD_REPEATS_2"/>
    <property type="match status" value="3"/>
</dbReference>
<evidence type="ECO:0000313" key="5">
    <source>
        <dbReference type="EMBL" id="ODM95590.1"/>
    </source>
</evidence>
<dbReference type="PANTHER" id="PTHR19856">
    <property type="entry name" value="WD-REPEATCONTAINING PROTEIN WDR1"/>
    <property type="match status" value="1"/>
</dbReference>
<organism evidence="5 6">
    <name type="scientific">Orchesella cincta</name>
    <name type="common">Springtail</name>
    <name type="synonym">Podura cincta</name>
    <dbReference type="NCBI Taxonomy" id="48709"/>
    <lineage>
        <taxon>Eukaryota</taxon>
        <taxon>Metazoa</taxon>
        <taxon>Ecdysozoa</taxon>
        <taxon>Arthropoda</taxon>
        <taxon>Hexapoda</taxon>
        <taxon>Collembola</taxon>
        <taxon>Entomobryomorpha</taxon>
        <taxon>Entomobryoidea</taxon>
        <taxon>Orchesellidae</taxon>
        <taxon>Orchesellinae</taxon>
        <taxon>Orchesella</taxon>
    </lineage>
</organism>
<evidence type="ECO:0000256" key="2">
    <source>
        <dbReference type="ARBA" id="ARBA00022737"/>
    </source>
</evidence>
<dbReference type="PANTHER" id="PTHR19856:SF0">
    <property type="entry name" value="WD REPEAT-CONTAINING PROTEIN 1"/>
    <property type="match status" value="1"/>
</dbReference>
<dbReference type="Pfam" id="PF00400">
    <property type="entry name" value="WD40"/>
    <property type="match status" value="7"/>
</dbReference>
<reference evidence="5 6" key="1">
    <citation type="journal article" date="2016" name="Genome Biol. Evol.">
        <title>Gene Family Evolution Reflects Adaptation to Soil Environmental Stressors in the Genome of the Collembolan Orchesella cincta.</title>
        <authorList>
            <person name="Faddeeva-Vakhrusheva A."/>
            <person name="Derks M.F."/>
            <person name="Anvar S.Y."/>
            <person name="Agamennone V."/>
            <person name="Suring W."/>
            <person name="Smit S."/>
            <person name="van Straalen N.M."/>
            <person name="Roelofs D."/>
        </authorList>
    </citation>
    <scope>NUCLEOTIDE SEQUENCE [LARGE SCALE GENOMIC DNA]</scope>
    <source>
        <tissue evidence="5">Mixed pool</tissue>
    </source>
</reference>
<dbReference type="SUPFAM" id="SSF50960">
    <property type="entry name" value="TolB, C-terminal domain"/>
    <property type="match status" value="1"/>
</dbReference>
<dbReference type="InterPro" id="IPR015943">
    <property type="entry name" value="WD40/YVTN_repeat-like_dom_sf"/>
</dbReference>
<accession>A0A1D2MR58</accession>
<dbReference type="SUPFAM" id="SSF50978">
    <property type="entry name" value="WD40 repeat-like"/>
    <property type="match status" value="2"/>
</dbReference>
<evidence type="ECO:0000313" key="6">
    <source>
        <dbReference type="Proteomes" id="UP000094527"/>
    </source>
</evidence>
<dbReference type="InterPro" id="IPR036322">
    <property type="entry name" value="WD40_repeat_dom_sf"/>
</dbReference>
<proteinExistence type="inferred from homology"/>
<dbReference type="Gene3D" id="2.130.10.10">
    <property type="entry name" value="YVTN repeat-like/Quinoprotein amine dehydrogenase"/>
    <property type="match status" value="2"/>
</dbReference>
<dbReference type="EMBL" id="LJIJ01000647">
    <property type="protein sequence ID" value="ODM95590.1"/>
    <property type="molecule type" value="Genomic_DNA"/>
</dbReference>
<feature type="repeat" description="WD" evidence="4">
    <location>
        <begin position="443"/>
        <end position="477"/>
    </location>
</feature>
<evidence type="ECO:0000256" key="1">
    <source>
        <dbReference type="ARBA" id="ARBA00022574"/>
    </source>
</evidence>
<keyword evidence="1 4" id="KW-0853">WD repeat</keyword>
<feature type="repeat" description="WD" evidence="4">
    <location>
        <begin position="180"/>
        <end position="221"/>
    </location>
</feature>
<dbReference type="Proteomes" id="UP000094527">
    <property type="component" value="Unassembled WGS sequence"/>
</dbReference>
<name>A0A1D2MR58_ORCCI</name>
<gene>
    <name evidence="5" type="ORF">Ocin01_11089</name>
</gene>
<feature type="repeat" description="WD" evidence="4">
    <location>
        <begin position="224"/>
        <end position="265"/>
    </location>
</feature>
<protein>
    <submittedName>
        <fullName evidence="5">Actin-interacting protein 1</fullName>
    </submittedName>
</protein>
<dbReference type="InterPro" id="IPR001680">
    <property type="entry name" value="WD40_rpt"/>
</dbReference>
<dbReference type="InterPro" id="IPR019775">
    <property type="entry name" value="WD40_repeat_CS"/>
</dbReference>
<dbReference type="InterPro" id="IPR020472">
    <property type="entry name" value="WD40_PAC1"/>
</dbReference>
<dbReference type="GO" id="GO:0045214">
    <property type="term" value="P:sarcomere organization"/>
    <property type="evidence" value="ECO:0007669"/>
    <property type="project" value="TreeGrafter"/>
</dbReference>
<dbReference type="GO" id="GO:0030042">
    <property type="term" value="P:actin filament depolymerization"/>
    <property type="evidence" value="ECO:0007669"/>
    <property type="project" value="TreeGrafter"/>
</dbReference>
<dbReference type="PROSITE" id="PS00678">
    <property type="entry name" value="WD_REPEATS_1"/>
    <property type="match status" value="2"/>
</dbReference>
<comment type="caution">
    <text evidence="5">The sequence shown here is derived from an EMBL/GenBank/DDBJ whole genome shotgun (WGS) entry which is preliminary data.</text>
</comment>